<proteinExistence type="inferred from homology"/>
<dbReference type="PROSITE" id="PS00623">
    <property type="entry name" value="GMC_OXRED_1"/>
    <property type="match status" value="1"/>
</dbReference>
<evidence type="ECO:0000313" key="9">
    <source>
        <dbReference type="Proteomes" id="UP001595711"/>
    </source>
</evidence>
<dbReference type="InterPro" id="IPR036188">
    <property type="entry name" value="FAD/NAD-bd_sf"/>
</dbReference>
<organism evidence="8 9">
    <name type="scientific">Ferrovibrio xuzhouensis</name>
    <dbReference type="NCBI Taxonomy" id="1576914"/>
    <lineage>
        <taxon>Bacteria</taxon>
        <taxon>Pseudomonadati</taxon>
        <taxon>Pseudomonadota</taxon>
        <taxon>Alphaproteobacteria</taxon>
        <taxon>Rhodospirillales</taxon>
        <taxon>Rhodospirillaceae</taxon>
        <taxon>Ferrovibrio</taxon>
    </lineage>
</organism>
<evidence type="ECO:0000256" key="4">
    <source>
        <dbReference type="ARBA" id="ARBA00022827"/>
    </source>
</evidence>
<sequence>MEYDYIVIGGGSAGCVLARRLSDDGTTRVCLIEAGPPDDHVLCRVPMGAAVFMPVKWRNWGFQTEPQPGLGGRRGYQPRGRMLGGSSSMNAMIYARGHASDYDDWATLHGAAGWSFADVLPYFRRAEHNERLDGALLDGALHGQGGPLNIADINTPNRFSDIFLQACDELQLPRNADFNGAEQEGVGYFQVTQKNGERWSAASAYLTPEVRARHNLHIATGTRALRIILAGRRAVGVACRQGRHEISLRAKAGVVLAAGAFQSPQLLMLSGIGPGSQLDAHGIPVLHELPGVGQNLQDHVDFVQLCKADSTDLVGLSLGGGLRLLREIGRWRRDRRGMLTSNYAEAGGFLRSDPSLPRPDLQLHFVVALVDDHARKTHLGHGYSLHTCVLRPKSRGTVGLHGADPLLPPKIDPQFFSHPDDIDLLLKGVKLGRRILRAQAFMAERPRELYLDGIEDDDGLLKQIRSRADTIYHPVGSCRMGAVDDAQAVVDPQLRLRGLEHLWVADASVMPGLVGGNTNAPTIMIAEKAADLIRSAAA</sequence>
<dbReference type="InterPro" id="IPR012132">
    <property type="entry name" value="GMC_OxRdtase"/>
</dbReference>
<dbReference type="SUPFAM" id="SSF54373">
    <property type="entry name" value="FAD-linked reductases, C-terminal domain"/>
    <property type="match status" value="1"/>
</dbReference>
<dbReference type="Proteomes" id="UP001595711">
    <property type="component" value="Unassembled WGS sequence"/>
</dbReference>
<comment type="cofactor">
    <cofactor evidence="1">
        <name>FAD</name>
        <dbReference type="ChEBI" id="CHEBI:57692"/>
    </cofactor>
</comment>
<comment type="caution">
    <text evidence="8">The sequence shown here is derived from an EMBL/GenBank/DDBJ whole genome shotgun (WGS) entry which is preliminary data.</text>
</comment>
<feature type="domain" description="Glucose-methanol-choline oxidoreductase N-terminal" evidence="6">
    <location>
        <begin position="80"/>
        <end position="103"/>
    </location>
</feature>
<dbReference type="Pfam" id="PF00732">
    <property type="entry name" value="GMC_oxred_N"/>
    <property type="match status" value="1"/>
</dbReference>
<dbReference type="SUPFAM" id="SSF51905">
    <property type="entry name" value="FAD/NAD(P)-binding domain"/>
    <property type="match status" value="1"/>
</dbReference>
<comment type="similarity">
    <text evidence="2 5">Belongs to the GMC oxidoreductase family.</text>
</comment>
<dbReference type="PROSITE" id="PS00624">
    <property type="entry name" value="GMC_OXRED_2"/>
    <property type="match status" value="1"/>
</dbReference>
<evidence type="ECO:0000259" key="6">
    <source>
        <dbReference type="PROSITE" id="PS00623"/>
    </source>
</evidence>
<evidence type="ECO:0000256" key="2">
    <source>
        <dbReference type="ARBA" id="ARBA00010790"/>
    </source>
</evidence>
<feature type="domain" description="Glucose-methanol-choline oxidoreductase N-terminal" evidence="7">
    <location>
        <begin position="259"/>
        <end position="273"/>
    </location>
</feature>
<gene>
    <name evidence="8" type="ORF">ACFOOQ_07725</name>
</gene>
<name>A0ABV7VES2_9PROT</name>
<dbReference type="PANTHER" id="PTHR11552">
    <property type="entry name" value="GLUCOSE-METHANOL-CHOLINE GMC OXIDOREDUCTASE"/>
    <property type="match status" value="1"/>
</dbReference>
<dbReference type="InterPro" id="IPR000172">
    <property type="entry name" value="GMC_OxRdtase_N"/>
</dbReference>
<accession>A0ABV7VES2</accession>
<dbReference type="EMBL" id="JBHRYJ010000001">
    <property type="protein sequence ID" value="MFC3675427.1"/>
    <property type="molecule type" value="Genomic_DNA"/>
</dbReference>
<dbReference type="Pfam" id="PF05199">
    <property type="entry name" value="GMC_oxred_C"/>
    <property type="match status" value="1"/>
</dbReference>
<reference evidence="9" key="1">
    <citation type="journal article" date="2019" name="Int. J. Syst. Evol. Microbiol.">
        <title>The Global Catalogue of Microorganisms (GCM) 10K type strain sequencing project: providing services to taxonomists for standard genome sequencing and annotation.</title>
        <authorList>
            <consortium name="The Broad Institute Genomics Platform"/>
            <consortium name="The Broad Institute Genome Sequencing Center for Infectious Disease"/>
            <person name="Wu L."/>
            <person name="Ma J."/>
        </authorList>
    </citation>
    <scope>NUCLEOTIDE SEQUENCE [LARGE SCALE GENOMIC DNA]</scope>
    <source>
        <strain evidence="9">KCTC 42182</strain>
    </source>
</reference>
<keyword evidence="3 5" id="KW-0285">Flavoprotein</keyword>
<dbReference type="Gene3D" id="3.30.560.10">
    <property type="entry name" value="Glucose Oxidase, domain 3"/>
    <property type="match status" value="1"/>
</dbReference>
<dbReference type="InterPro" id="IPR007867">
    <property type="entry name" value="GMC_OxRtase_C"/>
</dbReference>
<dbReference type="RefSeq" id="WP_379723984.1">
    <property type="nucleotide sequence ID" value="NZ_JBHRYJ010000001.1"/>
</dbReference>
<evidence type="ECO:0000259" key="7">
    <source>
        <dbReference type="PROSITE" id="PS00624"/>
    </source>
</evidence>
<evidence type="ECO:0000256" key="5">
    <source>
        <dbReference type="RuleBase" id="RU003968"/>
    </source>
</evidence>
<keyword evidence="9" id="KW-1185">Reference proteome</keyword>
<dbReference type="PANTHER" id="PTHR11552:SF147">
    <property type="entry name" value="CHOLINE DEHYDROGENASE, MITOCHONDRIAL"/>
    <property type="match status" value="1"/>
</dbReference>
<dbReference type="PIRSF" id="PIRSF000137">
    <property type="entry name" value="Alcohol_oxidase"/>
    <property type="match status" value="1"/>
</dbReference>
<evidence type="ECO:0000256" key="3">
    <source>
        <dbReference type="ARBA" id="ARBA00022630"/>
    </source>
</evidence>
<evidence type="ECO:0000313" key="8">
    <source>
        <dbReference type="EMBL" id="MFC3675427.1"/>
    </source>
</evidence>
<protein>
    <submittedName>
        <fullName evidence="8">GMC family oxidoreductase</fullName>
    </submittedName>
</protein>
<dbReference type="Gene3D" id="3.50.50.60">
    <property type="entry name" value="FAD/NAD(P)-binding domain"/>
    <property type="match status" value="1"/>
</dbReference>
<keyword evidence="4 5" id="KW-0274">FAD</keyword>
<evidence type="ECO:0000256" key="1">
    <source>
        <dbReference type="ARBA" id="ARBA00001974"/>
    </source>
</evidence>